<proteinExistence type="predicted"/>
<name>A0A512NFV1_9HYPH</name>
<feature type="signal peptide" evidence="1">
    <location>
        <begin position="1"/>
        <end position="31"/>
    </location>
</feature>
<keyword evidence="3" id="KW-1185">Reference proteome</keyword>
<protein>
    <submittedName>
        <fullName evidence="2">Uncharacterized protein</fullName>
    </submittedName>
</protein>
<gene>
    <name evidence="2" type="ORF">RSO01_49580</name>
</gene>
<accession>A0A512NFV1</accession>
<feature type="chain" id="PRO_5022233494" evidence="1">
    <location>
        <begin position="32"/>
        <end position="175"/>
    </location>
</feature>
<evidence type="ECO:0000313" key="2">
    <source>
        <dbReference type="EMBL" id="GEP57792.1"/>
    </source>
</evidence>
<evidence type="ECO:0000313" key="3">
    <source>
        <dbReference type="Proteomes" id="UP000321058"/>
    </source>
</evidence>
<dbReference type="AlphaFoldDB" id="A0A512NFV1"/>
<sequence>MRSVVHMKFAVFVGRLAGVLLCVAIATAASARELRHPARAVPAFTVQVPDDWTYSVGTDNALVAVSQDRSTSIVLSFGADSGSLEDVTRVMFLAAGVATPADKTPASISGLAGFSFESTMKNGKGELLQLKLTIVRVGERRHGTATLLQYAGNSPEQRQFAESVMRSVQIIGAGR</sequence>
<dbReference type="Proteomes" id="UP000321058">
    <property type="component" value="Unassembled WGS sequence"/>
</dbReference>
<evidence type="ECO:0000256" key="1">
    <source>
        <dbReference type="SAM" id="SignalP"/>
    </source>
</evidence>
<reference evidence="2 3" key="1">
    <citation type="submission" date="2019-07" db="EMBL/GenBank/DDBJ databases">
        <title>Whole genome shotgun sequence of Reyranella soli NBRC 108950.</title>
        <authorList>
            <person name="Hosoyama A."/>
            <person name="Uohara A."/>
            <person name="Ohji S."/>
            <person name="Ichikawa N."/>
        </authorList>
    </citation>
    <scope>NUCLEOTIDE SEQUENCE [LARGE SCALE GENOMIC DNA]</scope>
    <source>
        <strain evidence="2 3">NBRC 108950</strain>
    </source>
</reference>
<comment type="caution">
    <text evidence="2">The sequence shown here is derived from an EMBL/GenBank/DDBJ whole genome shotgun (WGS) entry which is preliminary data.</text>
</comment>
<keyword evidence="1" id="KW-0732">Signal</keyword>
<dbReference type="EMBL" id="BKAJ01000088">
    <property type="protein sequence ID" value="GEP57792.1"/>
    <property type="molecule type" value="Genomic_DNA"/>
</dbReference>
<organism evidence="2 3">
    <name type="scientific">Reyranella soli</name>
    <dbReference type="NCBI Taxonomy" id="1230389"/>
    <lineage>
        <taxon>Bacteria</taxon>
        <taxon>Pseudomonadati</taxon>
        <taxon>Pseudomonadota</taxon>
        <taxon>Alphaproteobacteria</taxon>
        <taxon>Hyphomicrobiales</taxon>
        <taxon>Reyranellaceae</taxon>
        <taxon>Reyranella</taxon>
    </lineage>
</organism>